<feature type="domain" description="Glycosyltransferase 2-like" evidence="2">
    <location>
        <begin position="31"/>
        <end position="137"/>
    </location>
</feature>
<gene>
    <name evidence="3" type="ORF">E5222_11210</name>
</gene>
<dbReference type="Pfam" id="PF00535">
    <property type="entry name" value="Glycos_transf_2"/>
    <property type="match status" value="1"/>
</dbReference>
<evidence type="ECO:0000256" key="1">
    <source>
        <dbReference type="SAM" id="SignalP"/>
    </source>
</evidence>
<dbReference type="PANTHER" id="PTHR40743">
    <property type="entry name" value="NUCLEOTIDE-DIPHOSPHO-SUGAR TRANSFERASE CONTAINING PROTEIN"/>
    <property type="match status" value="1"/>
</dbReference>
<accession>A0A4T3EXR3</accession>
<dbReference type="CDD" id="cd00761">
    <property type="entry name" value="Glyco_tranf_GTA_type"/>
    <property type="match status" value="1"/>
</dbReference>
<keyword evidence="1" id="KW-0732">Signal</keyword>
<sequence>MSTRRATLMATKSGTSASAGAADMTDPITISFCTTCKNRLYQLRETLPGNLEAIGAGEEIVLVDYDSPDGLAKWVWDNFREAIEAGRLRFFRVTDTAPWHVSKAKNLAYRLSRGEYLFNLDGDNFLTASDLEKIHEASAAGTGCRQKTENLTDGTPGRIGMARRIFFELGGYDEGLLGVILEDFDLVTRAEMIGYAFRQLGAPERLPVQNNVRERLGTYAPEKTPGRAELGKLWMTNLAVAELRRELEGPRRHQNFASFRGRLNGQPVIVDGAGFIRADHTVANTQP</sequence>
<comment type="caution">
    <text evidence="3">The sequence shown here is derived from an EMBL/GenBank/DDBJ whole genome shotgun (WGS) entry which is preliminary data.</text>
</comment>
<proteinExistence type="predicted"/>
<dbReference type="PANTHER" id="PTHR40743:SF1">
    <property type="entry name" value="POSSIBLE GLYCOSYLTRANSFERASE"/>
    <property type="match status" value="1"/>
</dbReference>
<feature type="signal peptide" evidence="1">
    <location>
        <begin position="1"/>
        <end position="21"/>
    </location>
</feature>
<evidence type="ECO:0000313" key="3">
    <source>
        <dbReference type="EMBL" id="TIX49419.1"/>
    </source>
</evidence>
<evidence type="ECO:0000259" key="2">
    <source>
        <dbReference type="Pfam" id="PF00535"/>
    </source>
</evidence>
<organism evidence="3 4">
    <name type="scientific">Alteraurantiacibacter aquimixticola</name>
    <dbReference type="NCBI Taxonomy" id="2489173"/>
    <lineage>
        <taxon>Bacteria</taxon>
        <taxon>Pseudomonadati</taxon>
        <taxon>Pseudomonadota</taxon>
        <taxon>Alphaproteobacteria</taxon>
        <taxon>Sphingomonadales</taxon>
        <taxon>Erythrobacteraceae</taxon>
        <taxon>Alteraurantiacibacter</taxon>
    </lineage>
</organism>
<name>A0A4T3EXR3_9SPHN</name>
<dbReference type="Proteomes" id="UP000309389">
    <property type="component" value="Unassembled WGS sequence"/>
</dbReference>
<reference evidence="3 4" key="1">
    <citation type="submission" date="2019-04" db="EMBL/GenBank/DDBJ databases">
        <title>Altererythrobacter aquimixticola sp. nov., isolated from sediment of junction between the ocean and a freshwater spring.</title>
        <authorList>
            <person name="Yoon J.-H."/>
        </authorList>
    </citation>
    <scope>NUCLEOTIDE SEQUENCE [LARGE SCALE GENOMIC DNA]</scope>
    <source>
        <strain evidence="3 4">SSKS-13</strain>
    </source>
</reference>
<dbReference type="InterPro" id="IPR001173">
    <property type="entry name" value="Glyco_trans_2-like"/>
</dbReference>
<dbReference type="GO" id="GO:0016740">
    <property type="term" value="F:transferase activity"/>
    <property type="evidence" value="ECO:0007669"/>
    <property type="project" value="UniProtKB-KW"/>
</dbReference>
<keyword evidence="4" id="KW-1185">Reference proteome</keyword>
<keyword evidence="3" id="KW-0808">Transferase</keyword>
<dbReference type="EMBL" id="SSHH01000003">
    <property type="protein sequence ID" value="TIX49419.1"/>
    <property type="molecule type" value="Genomic_DNA"/>
</dbReference>
<dbReference type="InterPro" id="IPR029044">
    <property type="entry name" value="Nucleotide-diphossugar_trans"/>
</dbReference>
<evidence type="ECO:0000313" key="4">
    <source>
        <dbReference type="Proteomes" id="UP000309389"/>
    </source>
</evidence>
<dbReference type="AlphaFoldDB" id="A0A4T3EXR3"/>
<dbReference type="Gene3D" id="3.90.550.10">
    <property type="entry name" value="Spore Coat Polysaccharide Biosynthesis Protein SpsA, Chain A"/>
    <property type="match status" value="1"/>
</dbReference>
<dbReference type="SUPFAM" id="SSF53448">
    <property type="entry name" value="Nucleotide-diphospho-sugar transferases"/>
    <property type="match status" value="1"/>
</dbReference>
<feature type="chain" id="PRO_5020846090" evidence="1">
    <location>
        <begin position="22"/>
        <end position="287"/>
    </location>
</feature>
<dbReference type="OrthoDB" id="9813349at2"/>
<protein>
    <submittedName>
        <fullName evidence="3">Glycosyltransferase</fullName>
    </submittedName>
</protein>